<dbReference type="RefSeq" id="WP_016112886.1">
    <property type="nucleotide sequence ID" value="NZ_CP189809.1"/>
</dbReference>
<comment type="caution">
    <text evidence="1">The sequence shown here is derived from an EMBL/GenBank/DDBJ whole genome shotgun (WGS) entry which is preliminary data.</text>
</comment>
<dbReference type="EMBL" id="MWPX01000007">
    <property type="protein sequence ID" value="OUM49165.1"/>
    <property type="molecule type" value="Genomic_DNA"/>
</dbReference>
<sequence>MKLENIFPENQIKSLVYQGVKVNLGGPESRTGVLLAVGDDYLVLQGNTGEVIYYQQKHVKGVVKKAKEIELNPYFIEQSYADGATFQEILGSLKYKWVKINRGGPESVEGLLSDVNEEYVTLVNRDEVIYVINFHIKNVNQIVKTNKDEEE</sequence>
<evidence type="ECO:0000313" key="1">
    <source>
        <dbReference type="EMBL" id="OUM49165.1"/>
    </source>
</evidence>
<gene>
    <name evidence="1" type="ORF">BW425_08655</name>
</gene>
<protein>
    <submittedName>
        <fullName evidence="1">Spore coat protein</fullName>
    </submittedName>
</protein>
<name>A0A1Y3MFF9_9BACI</name>
<reference evidence="1 2" key="1">
    <citation type="submission" date="2017-02" db="EMBL/GenBank/DDBJ databases">
        <title>Bacillus pseudomycoides isolate FSL K6-0042.</title>
        <authorList>
            <person name="Kovac J."/>
        </authorList>
    </citation>
    <scope>NUCLEOTIDE SEQUENCE [LARGE SCALE GENOMIC DNA]</scope>
    <source>
        <strain evidence="1 2">FSL K6-0042</strain>
    </source>
</reference>
<dbReference type="AlphaFoldDB" id="A0A1Y3MFF9"/>
<dbReference type="Proteomes" id="UP000195321">
    <property type="component" value="Unassembled WGS sequence"/>
</dbReference>
<accession>A0A1Y3MFF9</accession>
<keyword evidence="1" id="KW-0167">Capsid protein</keyword>
<evidence type="ECO:0000313" key="2">
    <source>
        <dbReference type="Proteomes" id="UP000195321"/>
    </source>
</evidence>
<proteinExistence type="predicted"/>
<organism evidence="1 2">
    <name type="scientific">Bacillus pseudomycoides</name>
    <dbReference type="NCBI Taxonomy" id="64104"/>
    <lineage>
        <taxon>Bacteria</taxon>
        <taxon>Bacillati</taxon>
        <taxon>Bacillota</taxon>
        <taxon>Bacilli</taxon>
        <taxon>Bacillales</taxon>
        <taxon>Bacillaceae</taxon>
        <taxon>Bacillus</taxon>
        <taxon>Bacillus cereus group</taxon>
    </lineage>
</organism>
<keyword evidence="1" id="KW-0946">Virion</keyword>